<proteinExistence type="predicted"/>
<dbReference type="EMBL" id="JACAZH010000018">
    <property type="protein sequence ID" value="KAF7346859.1"/>
    <property type="molecule type" value="Genomic_DNA"/>
</dbReference>
<protein>
    <submittedName>
        <fullName evidence="8">Dimer-Tnp-hAT domain-containing protein</fullName>
    </submittedName>
</protein>
<evidence type="ECO:0000259" key="7">
    <source>
        <dbReference type="Pfam" id="PF05699"/>
    </source>
</evidence>
<name>A0A8H6XUC0_9AGAR</name>
<evidence type="ECO:0000256" key="6">
    <source>
        <dbReference type="SAM" id="MobiDB-lite"/>
    </source>
</evidence>
<dbReference type="SUPFAM" id="SSF53098">
    <property type="entry name" value="Ribonuclease H-like"/>
    <property type="match status" value="1"/>
</dbReference>
<feature type="domain" description="HAT C-terminal dimerisation" evidence="7">
    <location>
        <begin position="910"/>
        <end position="976"/>
    </location>
</feature>
<dbReference type="Proteomes" id="UP000623467">
    <property type="component" value="Unassembled WGS sequence"/>
</dbReference>
<feature type="compositionally biased region" description="Basic and acidic residues" evidence="6">
    <location>
        <begin position="251"/>
        <end position="262"/>
    </location>
</feature>
<feature type="compositionally biased region" description="Acidic residues" evidence="6">
    <location>
        <begin position="223"/>
        <end position="236"/>
    </location>
</feature>
<dbReference type="AlphaFoldDB" id="A0A8H6XUC0"/>
<feature type="region of interest" description="Disordered" evidence="6">
    <location>
        <begin position="214"/>
        <end position="306"/>
    </location>
</feature>
<dbReference type="GO" id="GO:0008270">
    <property type="term" value="F:zinc ion binding"/>
    <property type="evidence" value="ECO:0007669"/>
    <property type="project" value="UniProtKB-KW"/>
</dbReference>
<feature type="region of interest" description="Disordered" evidence="6">
    <location>
        <begin position="161"/>
        <end position="190"/>
    </location>
</feature>
<dbReference type="InterPro" id="IPR012337">
    <property type="entry name" value="RNaseH-like_sf"/>
</dbReference>
<dbReference type="OrthoDB" id="3264316at2759"/>
<evidence type="ECO:0000256" key="1">
    <source>
        <dbReference type="ARBA" id="ARBA00004123"/>
    </source>
</evidence>
<comment type="caution">
    <text evidence="8">The sequence shown here is derived from an EMBL/GenBank/DDBJ whole genome shotgun (WGS) entry which is preliminary data.</text>
</comment>
<keyword evidence="9" id="KW-1185">Reference proteome</keyword>
<dbReference type="GO" id="GO:0005634">
    <property type="term" value="C:nucleus"/>
    <property type="evidence" value="ECO:0007669"/>
    <property type="project" value="UniProtKB-SubCell"/>
</dbReference>
<dbReference type="Pfam" id="PF05699">
    <property type="entry name" value="Dimer_Tnp_hAT"/>
    <property type="match status" value="1"/>
</dbReference>
<dbReference type="PANTHER" id="PTHR46481:SF10">
    <property type="entry name" value="ZINC FINGER BED DOMAIN-CONTAINING PROTEIN 39"/>
    <property type="match status" value="1"/>
</dbReference>
<evidence type="ECO:0000256" key="5">
    <source>
        <dbReference type="ARBA" id="ARBA00023242"/>
    </source>
</evidence>
<evidence type="ECO:0000256" key="2">
    <source>
        <dbReference type="ARBA" id="ARBA00022723"/>
    </source>
</evidence>
<accession>A0A8H6XUC0</accession>
<dbReference type="InterPro" id="IPR008906">
    <property type="entry name" value="HATC_C_dom"/>
</dbReference>
<dbReference type="PANTHER" id="PTHR46481">
    <property type="entry name" value="ZINC FINGER BED DOMAIN-CONTAINING PROTEIN 4"/>
    <property type="match status" value="1"/>
</dbReference>
<evidence type="ECO:0000313" key="8">
    <source>
        <dbReference type="EMBL" id="KAF7346859.1"/>
    </source>
</evidence>
<keyword evidence="5" id="KW-0539">Nucleus</keyword>
<keyword evidence="2" id="KW-0479">Metal-binding</keyword>
<dbReference type="InterPro" id="IPR052035">
    <property type="entry name" value="ZnF_BED_domain_contain"/>
</dbReference>
<evidence type="ECO:0000313" key="9">
    <source>
        <dbReference type="Proteomes" id="UP000623467"/>
    </source>
</evidence>
<sequence length="990" mass="111618">MPPRDVPDPSLTINTPRIRNAPSRLTDASNSEAPSAAHQAVIKKTQARRNDADVILARVETIANLSKLLPDTVSEGTEEDEIYRVITTVQGLDEGSISSTFNRRFDILFKEDGQCRDENGRLHLIRRGDLGMLLVVKYLQEIKWTTNEMLKSLKSFAKCRPRMPKKRAAEKPSKAKGKGKAEAVSASKKTSAAQRDAFVDSILLPKLKAKDGEYRPKKPAVVSEEEEDDFEDDAEDAAAVSNEAGRKRKKIVLEGEKHEPVPKRPKKAAAKTSQPVPNVEVIEVDDESDTEPRAHGKRGPKSSTRDFFLPPVAIRTHGEKRWAFKCRHPGCPSTLSVKRTVGKDRFFDDESPAPPIRNLTTHLRTDHDNAPLPSDTVPGGSKLNPIIDKTEGNFLKIFAAWIVEDDLAFTTGETVAIARLFKFLNSRYMLPSDTTVRNTLATMFADMYRLVKSELADIQSKLAISTDTWTTRSMHFTFAGTIGSWISSDWKLIERVLDFHPIEDKEHEGEYAAIGVAKRLADFNVLEKIISLDNTATNDVLMRALSRILRDKFDIQFVPENSQIRCLAHIVNLVVQKILAVLDEEDDPATRDDYVDNKELPIHYNIDEDPELEALEAEIFESADGPETEEDEAVDMMNALADELAGLTRLQKRFRKAAEEKYQDQLAPSGKKLATLMVVRDVRHRWNYTHAMIRRGLLLHKAIDKWVLDRPELRPLYLSPADWSYLQSLGDLLELFTSVTLQMSRSSTPTLPWVLPMYEKMLTHLRGYTTHTSLGVATTAGLHKLETYYEKARGCQFNVIATLLHPSLGLAWFRKIDLERGTSDRAPTAQVIFEHAYKSYKRIHNTQVASERANRPKAVTPSHGGTMSSFLDDVCMDDVEDVLDDVTSSSDSELKRWWNAFHTYGRGEKNAPLAWWKANERYFPIVSKMARDFLAIPGTSVSVERLFSSSRHLCREVRGSFKAETIKEAMLTKMWLKAGFLKSTLSCGRG</sequence>
<keyword evidence="4" id="KW-0862">Zinc</keyword>
<dbReference type="GO" id="GO:0046983">
    <property type="term" value="F:protein dimerization activity"/>
    <property type="evidence" value="ECO:0007669"/>
    <property type="project" value="InterPro"/>
</dbReference>
<evidence type="ECO:0000256" key="4">
    <source>
        <dbReference type="ARBA" id="ARBA00022833"/>
    </source>
</evidence>
<organism evidence="8 9">
    <name type="scientific">Mycena sanguinolenta</name>
    <dbReference type="NCBI Taxonomy" id="230812"/>
    <lineage>
        <taxon>Eukaryota</taxon>
        <taxon>Fungi</taxon>
        <taxon>Dikarya</taxon>
        <taxon>Basidiomycota</taxon>
        <taxon>Agaricomycotina</taxon>
        <taxon>Agaricomycetes</taxon>
        <taxon>Agaricomycetidae</taxon>
        <taxon>Agaricales</taxon>
        <taxon>Marasmiineae</taxon>
        <taxon>Mycenaceae</taxon>
        <taxon>Mycena</taxon>
    </lineage>
</organism>
<reference evidence="8" key="1">
    <citation type="submission" date="2020-05" db="EMBL/GenBank/DDBJ databases">
        <title>Mycena genomes resolve the evolution of fungal bioluminescence.</title>
        <authorList>
            <person name="Tsai I.J."/>
        </authorList>
    </citation>
    <scope>NUCLEOTIDE SEQUENCE</scope>
    <source>
        <strain evidence="8">160909Yilan</strain>
    </source>
</reference>
<keyword evidence="3" id="KW-0863">Zinc-finger</keyword>
<evidence type="ECO:0000256" key="3">
    <source>
        <dbReference type="ARBA" id="ARBA00022771"/>
    </source>
</evidence>
<comment type="subcellular location">
    <subcellularLocation>
        <location evidence="1">Nucleus</location>
    </subcellularLocation>
</comment>
<gene>
    <name evidence="8" type="ORF">MSAN_01825300</name>
</gene>
<feature type="region of interest" description="Disordered" evidence="6">
    <location>
        <begin position="1"/>
        <end position="35"/>
    </location>
</feature>